<dbReference type="InterPro" id="IPR029787">
    <property type="entry name" value="Nucleotide_cyclase"/>
</dbReference>
<dbReference type="InterPro" id="IPR000160">
    <property type="entry name" value="GGDEF_dom"/>
</dbReference>
<dbReference type="NCBIfam" id="TIGR00254">
    <property type="entry name" value="GGDEF"/>
    <property type="match status" value="1"/>
</dbReference>
<dbReference type="InterPro" id="IPR050469">
    <property type="entry name" value="Diguanylate_Cyclase"/>
</dbReference>
<evidence type="ECO:0000256" key="2">
    <source>
        <dbReference type="ARBA" id="ARBA00034247"/>
    </source>
</evidence>
<evidence type="ECO:0000313" key="5">
    <source>
        <dbReference type="EMBL" id="MBH9575743.1"/>
    </source>
</evidence>
<dbReference type="CDD" id="cd01949">
    <property type="entry name" value="GGDEF"/>
    <property type="match status" value="1"/>
</dbReference>
<dbReference type="GO" id="GO:0043709">
    <property type="term" value="P:cell adhesion involved in single-species biofilm formation"/>
    <property type="evidence" value="ECO:0007669"/>
    <property type="project" value="TreeGrafter"/>
</dbReference>
<sequence length="333" mass="36636">MSAAPEPSPNPGTWYQELGADATASTFWQMFETLGAMLSVKSIAQGRYVQASEGLDRLFERSESSLVGSSDGDLMRPDEAAAMRRVELQVLQSRSVSVSEHRLELSGRRREFTLVRAPLGPQHVMAAWLERTQERQREMHLQRALAQIEQHQTEIENLRRQAQAGSGRDETTGLQQRGPFDELLQREMDLSTREHREFALVLIALDLPSALMGDEHAPARQRLIEAIGRLLRSNTRAMDAACRIGDPYFAVLLSGVGLATAHARMEQLRRQCNQQIVALNGQDLGLSVSMGIASFPHTAADHGALLGASQEALAQAQRRGGNQIVLAAIPFGA</sequence>
<dbReference type="GO" id="GO:1902201">
    <property type="term" value="P:negative regulation of bacterial-type flagellum-dependent cell motility"/>
    <property type="evidence" value="ECO:0007669"/>
    <property type="project" value="TreeGrafter"/>
</dbReference>
<dbReference type="RefSeq" id="WP_198109341.1">
    <property type="nucleotide sequence ID" value="NZ_JAEDAK010000001.1"/>
</dbReference>
<comment type="catalytic activity">
    <reaction evidence="2">
        <text>2 GTP = 3',3'-c-di-GMP + 2 diphosphate</text>
        <dbReference type="Rhea" id="RHEA:24898"/>
        <dbReference type="ChEBI" id="CHEBI:33019"/>
        <dbReference type="ChEBI" id="CHEBI:37565"/>
        <dbReference type="ChEBI" id="CHEBI:58805"/>
        <dbReference type="EC" id="2.7.7.65"/>
    </reaction>
</comment>
<proteinExistence type="predicted"/>
<feature type="domain" description="GGDEF" evidence="4">
    <location>
        <begin position="196"/>
        <end position="329"/>
    </location>
</feature>
<dbReference type="InterPro" id="IPR035965">
    <property type="entry name" value="PAS-like_dom_sf"/>
</dbReference>
<dbReference type="AlphaFoldDB" id="A0A931J143"/>
<name>A0A931J143_9BURK</name>
<evidence type="ECO:0000256" key="1">
    <source>
        <dbReference type="ARBA" id="ARBA00012528"/>
    </source>
</evidence>
<dbReference type="SUPFAM" id="SSF55073">
    <property type="entry name" value="Nucleotide cyclase"/>
    <property type="match status" value="1"/>
</dbReference>
<evidence type="ECO:0000313" key="6">
    <source>
        <dbReference type="Proteomes" id="UP000613266"/>
    </source>
</evidence>
<dbReference type="EMBL" id="JAEDAK010000001">
    <property type="protein sequence ID" value="MBH9575743.1"/>
    <property type="molecule type" value="Genomic_DNA"/>
</dbReference>
<dbReference type="PANTHER" id="PTHR45138">
    <property type="entry name" value="REGULATORY COMPONENTS OF SENSORY TRANSDUCTION SYSTEM"/>
    <property type="match status" value="1"/>
</dbReference>
<protein>
    <recommendedName>
        <fullName evidence="1">diguanylate cyclase</fullName>
        <ecNumber evidence="1">2.7.7.65</ecNumber>
    </recommendedName>
</protein>
<dbReference type="SMART" id="SM00267">
    <property type="entry name" value="GGDEF"/>
    <property type="match status" value="1"/>
</dbReference>
<organism evidence="5 6">
    <name type="scientific">Inhella proteolytica</name>
    <dbReference type="NCBI Taxonomy" id="2795029"/>
    <lineage>
        <taxon>Bacteria</taxon>
        <taxon>Pseudomonadati</taxon>
        <taxon>Pseudomonadota</taxon>
        <taxon>Betaproteobacteria</taxon>
        <taxon>Burkholderiales</taxon>
        <taxon>Sphaerotilaceae</taxon>
        <taxon>Inhella</taxon>
    </lineage>
</organism>
<gene>
    <name evidence="5" type="ORF">I7X39_02385</name>
</gene>
<reference evidence="5" key="1">
    <citation type="submission" date="2020-12" db="EMBL/GenBank/DDBJ databases">
        <title>The genome sequence of Inhella sp. 1Y17.</title>
        <authorList>
            <person name="Liu Y."/>
        </authorList>
    </citation>
    <scope>NUCLEOTIDE SEQUENCE</scope>
    <source>
        <strain evidence="5">1Y17</strain>
    </source>
</reference>
<dbReference type="Gene3D" id="3.30.450.20">
    <property type="entry name" value="PAS domain"/>
    <property type="match status" value="1"/>
</dbReference>
<evidence type="ECO:0000259" key="4">
    <source>
        <dbReference type="PROSITE" id="PS50887"/>
    </source>
</evidence>
<dbReference type="GO" id="GO:0052621">
    <property type="term" value="F:diguanylate cyclase activity"/>
    <property type="evidence" value="ECO:0007669"/>
    <property type="project" value="UniProtKB-EC"/>
</dbReference>
<dbReference type="PROSITE" id="PS50887">
    <property type="entry name" value="GGDEF"/>
    <property type="match status" value="1"/>
</dbReference>
<dbReference type="Pfam" id="PF00990">
    <property type="entry name" value="GGDEF"/>
    <property type="match status" value="1"/>
</dbReference>
<dbReference type="InterPro" id="IPR043128">
    <property type="entry name" value="Rev_trsase/Diguanyl_cyclase"/>
</dbReference>
<accession>A0A931J143</accession>
<dbReference type="Gene3D" id="3.30.70.270">
    <property type="match status" value="1"/>
</dbReference>
<keyword evidence="6" id="KW-1185">Reference proteome</keyword>
<feature type="coiled-coil region" evidence="3">
    <location>
        <begin position="141"/>
        <end position="168"/>
    </location>
</feature>
<evidence type="ECO:0000256" key="3">
    <source>
        <dbReference type="SAM" id="Coils"/>
    </source>
</evidence>
<keyword evidence="3" id="KW-0175">Coiled coil</keyword>
<comment type="caution">
    <text evidence="5">The sequence shown here is derived from an EMBL/GenBank/DDBJ whole genome shotgun (WGS) entry which is preliminary data.</text>
</comment>
<dbReference type="Proteomes" id="UP000613266">
    <property type="component" value="Unassembled WGS sequence"/>
</dbReference>
<dbReference type="PANTHER" id="PTHR45138:SF9">
    <property type="entry name" value="DIGUANYLATE CYCLASE DGCM-RELATED"/>
    <property type="match status" value="1"/>
</dbReference>
<dbReference type="GO" id="GO:0005886">
    <property type="term" value="C:plasma membrane"/>
    <property type="evidence" value="ECO:0007669"/>
    <property type="project" value="TreeGrafter"/>
</dbReference>
<dbReference type="EC" id="2.7.7.65" evidence="1"/>
<dbReference type="SUPFAM" id="SSF55785">
    <property type="entry name" value="PYP-like sensor domain (PAS domain)"/>
    <property type="match status" value="1"/>
</dbReference>